<dbReference type="RefSeq" id="WP_008674664.1">
    <property type="nucleotide sequence ID" value="NZ_ANOH01000068.1"/>
</dbReference>
<proteinExistence type="predicted"/>
<keyword evidence="1" id="KW-0812">Transmembrane</keyword>
<protein>
    <submittedName>
        <fullName evidence="3">FecR protein</fullName>
    </submittedName>
</protein>
<sequence>MTMSPEEADRFAFVHELITRQLEGTATEQEQQQLQDAVTSDPNVRREYIRHMQEVTHITSRLVAPRPGQEFSKSSVLGQTCSTGPLPPSDAEPAITSDALTPAPHRPLGVSFLGVAASLAIAATLLLAVSIPFWMSDGRNDQNTIASKPPSTGQPSDKTAALHGTEVATLVECTNVVWDSRSNAVNELSRVGIGQNISFHRGRIKLVFDSGVETLVLAPCYLNIQDHNRVYCTYGRITAKASAGGKGFAIETPVARVTDLGTEFGIAISESGETEVAVFEGEVDIELGAPDARKTQNSQTKREHLVQGQATRVDHSGRSKRVFSIDNQRMPGVRDLAPMHHDEPVIAAVRDNISERHPESRMFYRIVHAGLREDSRAFVDRTHQWNGLDEDGMPRELLGADYVMPFNDDKFAGDLKVRVAIARPATVYVFFSNNTKVPDWLASGFIDTGLDIGLDEGANRYKPSKRVAAGPGKSIDNTFSIWERDVQSPQELELGSFERPVEFKRGYNMYGIAAVAK</sequence>
<dbReference type="Proteomes" id="UP000011885">
    <property type="component" value="Unassembled WGS sequence"/>
</dbReference>
<dbReference type="GO" id="GO:0016989">
    <property type="term" value="F:sigma factor antagonist activity"/>
    <property type="evidence" value="ECO:0007669"/>
    <property type="project" value="TreeGrafter"/>
</dbReference>
<dbReference type="PANTHER" id="PTHR30273">
    <property type="entry name" value="PERIPLASMIC SIGNAL SENSOR AND SIGMA FACTOR ACTIVATOR FECR-RELATED"/>
    <property type="match status" value="1"/>
</dbReference>
<evidence type="ECO:0000259" key="2">
    <source>
        <dbReference type="Pfam" id="PF04773"/>
    </source>
</evidence>
<evidence type="ECO:0000256" key="1">
    <source>
        <dbReference type="SAM" id="Phobius"/>
    </source>
</evidence>
<reference evidence="3 4" key="1">
    <citation type="journal article" date="2013" name="Mar. Genomics">
        <title>Expression of sulfatases in Rhodopirellula baltica and the diversity of sulfatases in the genus Rhodopirellula.</title>
        <authorList>
            <person name="Wegner C.E."/>
            <person name="Richter-Heitmann T."/>
            <person name="Klindworth A."/>
            <person name="Klockow C."/>
            <person name="Richter M."/>
            <person name="Achstetter T."/>
            <person name="Glockner F.O."/>
            <person name="Harder J."/>
        </authorList>
    </citation>
    <scope>NUCLEOTIDE SEQUENCE [LARGE SCALE GENOMIC DNA]</scope>
    <source>
        <strain evidence="3 4">SM41</strain>
    </source>
</reference>
<dbReference type="Pfam" id="PF04773">
    <property type="entry name" value="FecR"/>
    <property type="match status" value="1"/>
</dbReference>
<accession>M5U8Z0</accession>
<evidence type="ECO:0000313" key="4">
    <source>
        <dbReference type="Proteomes" id="UP000011885"/>
    </source>
</evidence>
<dbReference type="AlphaFoldDB" id="M5U8Z0"/>
<feature type="domain" description="FecR protein" evidence="2">
    <location>
        <begin position="226"/>
        <end position="283"/>
    </location>
</feature>
<evidence type="ECO:0000313" key="3">
    <source>
        <dbReference type="EMBL" id="EMI57724.1"/>
    </source>
</evidence>
<keyword evidence="4" id="KW-1185">Reference proteome</keyword>
<dbReference type="PATRIC" id="fig|1263870.3.peg.906"/>
<name>M5U8Z0_9BACT</name>
<dbReference type="EMBL" id="ANOH01000068">
    <property type="protein sequence ID" value="EMI57724.1"/>
    <property type="molecule type" value="Genomic_DNA"/>
</dbReference>
<keyword evidence="1" id="KW-0472">Membrane</keyword>
<gene>
    <name evidence="3" type="ORF">RSSM_00833</name>
</gene>
<feature type="transmembrane region" description="Helical" evidence="1">
    <location>
        <begin position="112"/>
        <end position="135"/>
    </location>
</feature>
<keyword evidence="1" id="KW-1133">Transmembrane helix</keyword>
<comment type="caution">
    <text evidence="3">The sequence shown here is derived from an EMBL/GenBank/DDBJ whole genome shotgun (WGS) entry which is preliminary data.</text>
</comment>
<dbReference type="InterPro" id="IPR006860">
    <property type="entry name" value="FecR"/>
</dbReference>
<dbReference type="PANTHER" id="PTHR30273:SF2">
    <property type="entry name" value="PROTEIN FECR"/>
    <property type="match status" value="1"/>
</dbReference>
<dbReference type="InterPro" id="IPR012373">
    <property type="entry name" value="Ferrdict_sens_TM"/>
</dbReference>
<dbReference type="Gene3D" id="2.60.120.1440">
    <property type="match status" value="1"/>
</dbReference>
<organism evidence="3 4">
    <name type="scientific">Rhodopirellula sallentina SM41</name>
    <dbReference type="NCBI Taxonomy" id="1263870"/>
    <lineage>
        <taxon>Bacteria</taxon>
        <taxon>Pseudomonadati</taxon>
        <taxon>Planctomycetota</taxon>
        <taxon>Planctomycetia</taxon>
        <taxon>Pirellulales</taxon>
        <taxon>Pirellulaceae</taxon>
        <taxon>Rhodopirellula</taxon>
    </lineage>
</organism>